<evidence type="ECO:0000259" key="1">
    <source>
        <dbReference type="PROSITE" id="PS51704"/>
    </source>
</evidence>
<accession>A0A645BTI8</accession>
<dbReference type="AlphaFoldDB" id="A0A645BTI8"/>
<dbReference type="GO" id="GO:0006629">
    <property type="term" value="P:lipid metabolic process"/>
    <property type="evidence" value="ECO:0007669"/>
    <property type="project" value="InterPro"/>
</dbReference>
<protein>
    <recommendedName>
        <fullName evidence="1">GP-PDE domain-containing protein</fullName>
    </recommendedName>
</protein>
<dbReference type="InterPro" id="IPR030395">
    <property type="entry name" value="GP_PDE_dom"/>
</dbReference>
<dbReference type="PANTHER" id="PTHR46211">
    <property type="entry name" value="GLYCEROPHOSPHORYL DIESTER PHOSPHODIESTERASE"/>
    <property type="match status" value="1"/>
</dbReference>
<proteinExistence type="predicted"/>
<organism evidence="2">
    <name type="scientific">bioreactor metagenome</name>
    <dbReference type="NCBI Taxonomy" id="1076179"/>
    <lineage>
        <taxon>unclassified sequences</taxon>
        <taxon>metagenomes</taxon>
        <taxon>ecological metagenomes</taxon>
    </lineage>
</organism>
<dbReference type="SUPFAM" id="SSF51695">
    <property type="entry name" value="PLC-like phosphodiesterases"/>
    <property type="match status" value="1"/>
</dbReference>
<sequence>MKVIAHRGGNDKYPELTLDAARYALENGADYAEMDVRFTKDNVAVICHDDNAKGLFGLDKWIDQMTSEEFLKLKYISDPNYTGITFETLLKSGIASLLLHVKNGGPKLLKLLAYIRQYDYENKVVIGVSSIQDVQIIKAFNANIPVLAFTPSQELIEDFIKADADIIRLWEGWVCADDVQKIIMAEKKVWVMACRTSDYQVGYPADGNILKWRDMSVDGVLVNEVLKTKEVLIK</sequence>
<dbReference type="Gene3D" id="3.20.20.190">
    <property type="entry name" value="Phosphatidylinositol (PI) phosphodiesterase"/>
    <property type="match status" value="1"/>
</dbReference>
<evidence type="ECO:0000313" key="2">
    <source>
        <dbReference type="EMBL" id="MPM67931.1"/>
    </source>
</evidence>
<feature type="domain" description="GP-PDE" evidence="1">
    <location>
        <begin position="1"/>
        <end position="232"/>
    </location>
</feature>
<dbReference type="EMBL" id="VSSQ01021967">
    <property type="protein sequence ID" value="MPM67931.1"/>
    <property type="molecule type" value="Genomic_DNA"/>
</dbReference>
<dbReference type="Pfam" id="PF03009">
    <property type="entry name" value="GDPD"/>
    <property type="match status" value="1"/>
</dbReference>
<dbReference type="InterPro" id="IPR017946">
    <property type="entry name" value="PLC-like_Pdiesterase_TIM-brl"/>
</dbReference>
<reference evidence="2" key="1">
    <citation type="submission" date="2019-08" db="EMBL/GenBank/DDBJ databases">
        <authorList>
            <person name="Kucharzyk K."/>
            <person name="Murdoch R.W."/>
            <person name="Higgins S."/>
            <person name="Loffler F."/>
        </authorList>
    </citation>
    <scope>NUCLEOTIDE SEQUENCE</scope>
</reference>
<name>A0A645BTI8_9ZZZZ</name>
<gene>
    <name evidence="2" type="ORF">SDC9_114856</name>
</gene>
<dbReference type="PROSITE" id="PS51704">
    <property type="entry name" value="GP_PDE"/>
    <property type="match status" value="1"/>
</dbReference>
<dbReference type="PANTHER" id="PTHR46211:SF8">
    <property type="entry name" value="PHOSPHODIESTERASE"/>
    <property type="match status" value="1"/>
</dbReference>
<comment type="caution">
    <text evidence="2">The sequence shown here is derived from an EMBL/GenBank/DDBJ whole genome shotgun (WGS) entry which is preliminary data.</text>
</comment>
<dbReference type="GO" id="GO:0008081">
    <property type="term" value="F:phosphoric diester hydrolase activity"/>
    <property type="evidence" value="ECO:0007669"/>
    <property type="project" value="InterPro"/>
</dbReference>